<evidence type="ECO:0000259" key="6">
    <source>
        <dbReference type="PROSITE" id="PS51012"/>
    </source>
</evidence>
<dbReference type="EMBL" id="JBHUEM010000020">
    <property type="protein sequence ID" value="MFD1737467.1"/>
    <property type="molecule type" value="Genomic_DNA"/>
</dbReference>
<dbReference type="PANTHER" id="PTHR43229">
    <property type="entry name" value="NODULATION PROTEIN J"/>
    <property type="match status" value="1"/>
</dbReference>
<accession>A0ABW4LQV5</accession>
<keyword evidence="8" id="KW-1185">Reference proteome</keyword>
<comment type="subcellular location">
    <subcellularLocation>
        <location evidence="5">Cell membrane</location>
        <topology evidence="5">Multi-pass membrane protein</topology>
    </subcellularLocation>
    <subcellularLocation>
        <location evidence="1">Membrane</location>
        <topology evidence="1">Multi-pass membrane protein</topology>
    </subcellularLocation>
</comment>
<dbReference type="InterPro" id="IPR013525">
    <property type="entry name" value="ABC2_TM"/>
</dbReference>
<keyword evidence="5" id="KW-0813">Transport</keyword>
<feature type="domain" description="ABC transmembrane type-2" evidence="6">
    <location>
        <begin position="24"/>
        <end position="258"/>
    </location>
</feature>
<evidence type="ECO:0000313" key="8">
    <source>
        <dbReference type="Proteomes" id="UP001597214"/>
    </source>
</evidence>
<proteinExistence type="inferred from homology"/>
<feature type="transmembrane region" description="Helical" evidence="5">
    <location>
        <begin position="119"/>
        <end position="138"/>
    </location>
</feature>
<dbReference type="Pfam" id="PF01061">
    <property type="entry name" value="ABC2_membrane"/>
    <property type="match status" value="1"/>
</dbReference>
<dbReference type="InterPro" id="IPR047817">
    <property type="entry name" value="ABC2_TM_bact-type"/>
</dbReference>
<keyword evidence="4 5" id="KW-0472">Membrane</keyword>
<keyword evidence="2 5" id="KW-0812">Transmembrane</keyword>
<comment type="similarity">
    <text evidence="5">Belongs to the ABC-2 integral membrane protein family.</text>
</comment>
<evidence type="ECO:0000256" key="3">
    <source>
        <dbReference type="ARBA" id="ARBA00022989"/>
    </source>
</evidence>
<evidence type="ECO:0000256" key="1">
    <source>
        <dbReference type="ARBA" id="ARBA00004141"/>
    </source>
</evidence>
<dbReference type="Proteomes" id="UP001597214">
    <property type="component" value="Unassembled WGS sequence"/>
</dbReference>
<dbReference type="InterPro" id="IPR051784">
    <property type="entry name" value="Nod_factor_ABC_transporter"/>
</dbReference>
<feature type="transmembrane region" description="Helical" evidence="5">
    <location>
        <begin position="150"/>
        <end position="172"/>
    </location>
</feature>
<evidence type="ECO:0000256" key="5">
    <source>
        <dbReference type="RuleBase" id="RU361157"/>
    </source>
</evidence>
<dbReference type="PIRSF" id="PIRSF006648">
    <property type="entry name" value="DrrB"/>
    <property type="match status" value="1"/>
</dbReference>
<keyword evidence="3 5" id="KW-1133">Transmembrane helix</keyword>
<keyword evidence="5" id="KW-1003">Cell membrane</keyword>
<reference evidence="8" key="1">
    <citation type="journal article" date="2019" name="Int. J. Syst. Evol. Microbiol.">
        <title>The Global Catalogue of Microorganisms (GCM) 10K type strain sequencing project: providing services to taxonomists for standard genome sequencing and annotation.</title>
        <authorList>
            <consortium name="The Broad Institute Genomics Platform"/>
            <consortium name="The Broad Institute Genome Sequencing Center for Infectious Disease"/>
            <person name="Wu L."/>
            <person name="Ma J."/>
        </authorList>
    </citation>
    <scope>NUCLEOTIDE SEQUENCE [LARGE SCALE GENOMIC DNA]</scope>
    <source>
        <strain evidence="8">CCUG 49339</strain>
    </source>
</reference>
<protein>
    <recommendedName>
        <fullName evidence="5">Transport permease protein</fullName>
    </recommendedName>
</protein>
<feature type="transmembrane region" description="Helical" evidence="5">
    <location>
        <begin position="206"/>
        <end position="224"/>
    </location>
</feature>
<evidence type="ECO:0000256" key="4">
    <source>
        <dbReference type="ARBA" id="ARBA00023136"/>
    </source>
</evidence>
<dbReference type="InterPro" id="IPR000412">
    <property type="entry name" value="ABC_2_transport"/>
</dbReference>
<dbReference type="PROSITE" id="PS51012">
    <property type="entry name" value="ABC_TM2"/>
    <property type="match status" value="1"/>
</dbReference>
<organism evidence="7 8">
    <name type="scientific">Bacillus salitolerans</name>
    <dbReference type="NCBI Taxonomy" id="1437434"/>
    <lineage>
        <taxon>Bacteria</taxon>
        <taxon>Bacillati</taxon>
        <taxon>Bacillota</taxon>
        <taxon>Bacilli</taxon>
        <taxon>Bacillales</taxon>
        <taxon>Bacillaceae</taxon>
        <taxon>Bacillus</taxon>
    </lineage>
</organism>
<feature type="transmembrane region" description="Helical" evidence="5">
    <location>
        <begin position="64"/>
        <end position="82"/>
    </location>
</feature>
<comment type="caution">
    <text evidence="7">The sequence shown here is derived from an EMBL/GenBank/DDBJ whole genome shotgun (WGS) entry which is preliminary data.</text>
</comment>
<gene>
    <name evidence="7" type="ORF">ACFSCX_12975</name>
</gene>
<evidence type="ECO:0000313" key="7">
    <source>
        <dbReference type="EMBL" id="MFD1737467.1"/>
    </source>
</evidence>
<feature type="transmembrane region" description="Helical" evidence="5">
    <location>
        <begin position="236"/>
        <end position="255"/>
    </location>
</feature>
<dbReference type="RefSeq" id="WP_377928675.1">
    <property type="nucleotide sequence ID" value="NZ_JBHUEM010000020.1"/>
</dbReference>
<feature type="transmembrane region" description="Helical" evidence="5">
    <location>
        <begin position="24"/>
        <end position="44"/>
    </location>
</feature>
<dbReference type="PANTHER" id="PTHR43229:SF6">
    <property type="entry name" value="ABC-TYPE MULTIDRUG TRANSPORT SYSTEM, PERMEASE COMPONENT"/>
    <property type="match status" value="1"/>
</dbReference>
<sequence>MKYMISILMAEMRKSHLNHYHNKLIYFSLLIWPALLFVTAYYSFKPFNLTQSSPLARFIEIEHLSLFLLTGYLGYIFFWCLIQSAWQMSYERMSGTLELIFLTPASRIAVMYGRAAGNLVEAVWLFSLFSLLAVFVIGKSHEIIWWNVPIVMVVLTISAVIWGGFLNVIFLFSRDAGILFTVLEEPMQFFSGVRLPVATFPLWGKGIAYIFPLTYVLSIVRELLMGRVEWFQLIKPLGMLAGILLVLLFFTFLLLSKAENHAKETGNMTLY</sequence>
<evidence type="ECO:0000256" key="2">
    <source>
        <dbReference type="ARBA" id="ARBA00022692"/>
    </source>
</evidence>
<name>A0ABW4LQV5_9BACI</name>